<dbReference type="GO" id="GO:0005886">
    <property type="term" value="C:plasma membrane"/>
    <property type="evidence" value="ECO:0007669"/>
    <property type="project" value="UniProtKB-UniRule"/>
</dbReference>
<feature type="transmembrane region" description="Helical" evidence="2">
    <location>
        <begin position="24"/>
        <end position="45"/>
    </location>
</feature>
<dbReference type="AlphaFoldDB" id="A0A069RCD7"/>
<dbReference type="Proteomes" id="UP000027946">
    <property type="component" value="Unassembled WGS sequence"/>
</dbReference>
<dbReference type="EMBL" id="JJMM01000020">
    <property type="protein sequence ID" value="KDR94443.1"/>
    <property type="molecule type" value="Genomic_DNA"/>
</dbReference>
<evidence type="ECO:0000256" key="1">
    <source>
        <dbReference type="PIRNR" id="PIRNR005348"/>
    </source>
</evidence>
<proteinExistence type="inferred from homology"/>
<dbReference type="PIRSF" id="PIRSF005348">
    <property type="entry name" value="YxkH"/>
    <property type="match status" value="1"/>
</dbReference>
<dbReference type="GO" id="GO:0008514">
    <property type="term" value="F:organic anion transmembrane transporter activity"/>
    <property type="evidence" value="ECO:0007669"/>
    <property type="project" value="InterPro"/>
</dbReference>
<reference evidence="3 4" key="1">
    <citation type="submission" date="2014-03" db="EMBL/GenBank/DDBJ databases">
        <title>Genome sequence of Clostridium litorale W6, DSM 5388.</title>
        <authorList>
            <person name="Poehlein A."/>
            <person name="Jagirdar A."/>
            <person name="Khonsari B."/>
            <person name="Chibani C.M."/>
            <person name="Gutierrez Gutierrez D.A."/>
            <person name="Davydova E."/>
            <person name="Alghaithi H.S."/>
            <person name="Nair K.P."/>
            <person name="Dhamotharan K."/>
            <person name="Chandran L."/>
            <person name="G W."/>
            <person name="Daniel R."/>
        </authorList>
    </citation>
    <scope>NUCLEOTIDE SEQUENCE [LARGE SCALE GENOMIC DNA]</scope>
    <source>
        <strain evidence="3 4">W6</strain>
    </source>
</reference>
<dbReference type="Pfam" id="PF03390">
    <property type="entry name" value="2HCT"/>
    <property type="match status" value="1"/>
</dbReference>
<evidence type="ECO:0000313" key="3">
    <source>
        <dbReference type="EMBL" id="KDR94443.1"/>
    </source>
</evidence>
<keyword evidence="4" id="KW-1185">Reference proteome</keyword>
<feature type="transmembrane region" description="Helical" evidence="2">
    <location>
        <begin position="210"/>
        <end position="231"/>
    </location>
</feature>
<evidence type="ECO:0000256" key="2">
    <source>
        <dbReference type="SAM" id="Phobius"/>
    </source>
</evidence>
<feature type="transmembrane region" description="Helical" evidence="2">
    <location>
        <begin position="323"/>
        <end position="342"/>
    </location>
</feature>
<protein>
    <submittedName>
        <fullName evidence="3">Citrate-sodium symporter CitP</fullName>
    </submittedName>
</protein>
<comment type="similarity">
    <text evidence="1">Belongs to the 2-hydroxycarboxylate transporter (2-HCT) (TC 2.A.24) family.</text>
</comment>
<keyword evidence="2" id="KW-1133">Transmembrane helix</keyword>
<feature type="transmembrane region" description="Helical" evidence="2">
    <location>
        <begin position="354"/>
        <end position="381"/>
    </location>
</feature>
<dbReference type="PANTHER" id="PTHR40033:SF1">
    <property type="entry name" value="CITRATE-SODIUM SYMPORTER"/>
    <property type="match status" value="1"/>
</dbReference>
<organism evidence="3 4">
    <name type="scientific">Peptoclostridium litorale DSM 5388</name>
    <dbReference type="NCBI Taxonomy" id="1121324"/>
    <lineage>
        <taxon>Bacteria</taxon>
        <taxon>Bacillati</taxon>
        <taxon>Bacillota</taxon>
        <taxon>Clostridia</taxon>
        <taxon>Peptostreptococcales</taxon>
        <taxon>Peptoclostridiaceae</taxon>
        <taxon>Peptoclostridium</taxon>
    </lineage>
</organism>
<feature type="transmembrane region" description="Helical" evidence="2">
    <location>
        <begin position="116"/>
        <end position="133"/>
    </location>
</feature>
<dbReference type="GO" id="GO:0015293">
    <property type="term" value="F:symporter activity"/>
    <property type="evidence" value="ECO:0007669"/>
    <property type="project" value="UniProtKB-UniRule"/>
</dbReference>
<comment type="caution">
    <text evidence="3">The sequence shown here is derived from an EMBL/GenBank/DDBJ whole genome shotgun (WGS) entry which is preliminary data.</text>
</comment>
<feature type="transmembrane region" description="Helical" evidence="2">
    <location>
        <begin position="419"/>
        <end position="439"/>
    </location>
</feature>
<dbReference type="RefSeq" id="WP_052636295.1">
    <property type="nucleotide sequence ID" value="NZ_FSRH01000012.1"/>
</dbReference>
<dbReference type="eggNOG" id="COG3493">
    <property type="taxonomic scope" value="Bacteria"/>
</dbReference>
<dbReference type="STRING" id="1121324.CLIT_20c00880"/>
<name>A0A069RCD7_PEPLI</name>
<keyword evidence="2" id="KW-0812">Transmembrane</keyword>
<gene>
    <name evidence="3" type="primary">citP</name>
    <name evidence="3" type="ORF">CLIT_20c00880</name>
</gene>
<evidence type="ECO:0000313" key="4">
    <source>
        <dbReference type="Proteomes" id="UP000027946"/>
    </source>
</evidence>
<dbReference type="InterPro" id="IPR004679">
    <property type="entry name" value="2-OHcarboxylate_transport"/>
</dbReference>
<dbReference type="OrthoDB" id="8584824at2"/>
<keyword evidence="1" id="KW-0813">Transport</keyword>
<sequence length="440" mass="45665">MSVNVSLSEKDAAQKAFEKPEYRIMGMPLPLFAALALVVIAATYLGVLPKGMVGAIPLMMVVGAVLNEVGNKTPIVKDYFGGGPIVVIFASAAFAAYGVFPQASSEIMTNFMKGEGFLNFYIAALITGSILGMNRKLLIKAAVRYLPAIIGGVVAALGLAGIVGALIGYGAKKAILYIALPIMGGGMGAGAVPLAQIFGGSLGVDPADMLSVMVPAVALGNAMAIVVAGILDKIGKNNKKLSGDGKLMKSQEAEMGSQEKRRDLDFKMMGTGLALSTAFFVLGCLLGKFIPLHQFALMILSVAAVKAFGVLPREFEEGAAQWFGFIMANLTPALLVGIGVAYTDINQVINSLNVQYVVLVGVTILGATIGSGFVGSFFGFYPIESSITAGLCMANMGGTGDVAVLSASKRMELMPFAQISSRIGGAFMLILATALLKIFT</sequence>
<feature type="transmembrane region" description="Helical" evidence="2">
    <location>
        <begin position="145"/>
        <end position="169"/>
    </location>
</feature>
<dbReference type="PANTHER" id="PTHR40033">
    <property type="entry name" value="NA(+)-MALATE SYMPORTER"/>
    <property type="match status" value="1"/>
</dbReference>
<feature type="transmembrane region" description="Helical" evidence="2">
    <location>
        <begin position="175"/>
        <end position="198"/>
    </location>
</feature>
<feature type="transmembrane region" description="Helical" evidence="2">
    <location>
        <begin position="268"/>
        <end position="287"/>
    </location>
</feature>
<feature type="transmembrane region" description="Helical" evidence="2">
    <location>
        <begin position="79"/>
        <end position="100"/>
    </location>
</feature>
<keyword evidence="1" id="KW-0769">Symport</keyword>
<accession>A0A069RCD7</accession>
<keyword evidence="1 2" id="KW-0472">Membrane</keyword>